<dbReference type="RefSeq" id="XP_013228212.1">
    <property type="nucleotide sequence ID" value="XM_013372758.1"/>
</dbReference>
<dbReference type="SMART" id="SM00240">
    <property type="entry name" value="FHA"/>
    <property type="match status" value="1"/>
</dbReference>
<feature type="compositionally biased region" description="Polar residues" evidence="1">
    <location>
        <begin position="29"/>
        <end position="39"/>
    </location>
</feature>
<dbReference type="VEuPathDB" id="ToxoDB:ETH_00003185"/>
<dbReference type="GeneID" id="25249850"/>
<feature type="compositionally biased region" description="Low complexity" evidence="1">
    <location>
        <begin position="8"/>
        <end position="19"/>
    </location>
</feature>
<feature type="compositionally biased region" description="Low complexity" evidence="1">
    <location>
        <begin position="86"/>
        <end position="97"/>
    </location>
</feature>
<evidence type="ECO:0000259" key="2">
    <source>
        <dbReference type="PROSITE" id="PS50006"/>
    </source>
</evidence>
<gene>
    <name evidence="3" type="ORF">ETH_00003185</name>
</gene>
<dbReference type="EMBL" id="HG673758">
    <property type="protein sequence ID" value="CDJ37374.1"/>
    <property type="molecule type" value="Genomic_DNA"/>
</dbReference>
<feature type="region of interest" description="Disordered" evidence="1">
    <location>
        <begin position="128"/>
        <end position="196"/>
    </location>
</feature>
<reference evidence="3" key="2">
    <citation type="submission" date="2013-10" db="EMBL/GenBank/DDBJ databases">
        <authorList>
            <person name="Aslett M."/>
        </authorList>
    </citation>
    <scope>NUCLEOTIDE SEQUENCE [LARGE SCALE GENOMIC DNA]</scope>
    <source>
        <strain evidence="3">Houghton</strain>
    </source>
</reference>
<feature type="compositionally biased region" description="Basic and acidic residues" evidence="1">
    <location>
        <begin position="167"/>
        <end position="184"/>
    </location>
</feature>
<dbReference type="PROSITE" id="PS50006">
    <property type="entry name" value="FHA_DOMAIN"/>
    <property type="match status" value="1"/>
</dbReference>
<dbReference type="Proteomes" id="UP000030747">
    <property type="component" value="Unassembled WGS sequence"/>
</dbReference>
<organism evidence="3 4">
    <name type="scientific">Eimeria tenella</name>
    <name type="common">Coccidian parasite</name>
    <dbReference type="NCBI Taxonomy" id="5802"/>
    <lineage>
        <taxon>Eukaryota</taxon>
        <taxon>Sar</taxon>
        <taxon>Alveolata</taxon>
        <taxon>Apicomplexa</taxon>
        <taxon>Conoidasida</taxon>
        <taxon>Coccidia</taxon>
        <taxon>Eucoccidiorida</taxon>
        <taxon>Eimeriorina</taxon>
        <taxon>Eimeriidae</taxon>
        <taxon>Eimeria</taxon>
    </lineage>
</organism>
<dbReference type="AlphaFoldDB" id="U6KHI1"/>
<feature type="region of interest" description="Disordered" evidence="1">
    <location>
        <begin position="1"/>
        <end position="104"/>
    </location>
</feature>
<evidence type="ECO:0000256" key="1">
    <source>
        <dbReference type="SAM" id="MobiDB-lite"/>
    </source>
</evidence>
<dbReference type="PANTHER" id="PTHR23308">
    <property type="entry name" value="NUCLEAR INHIBITOR OF PROTEIN PHOSPHATASE-1"/>
    <property type="match status" value="1"/>
</dbReference>
<dbReference type="InterPro" id="IPR008984">
    <property type="entry name" value="SMAD_FHA_dom_sf"/>
</dbReference>
<keyword evidence="4" id="KW-1185">Reference proteome</keyword>
<feature type="region of interest" description="Disordered" evidence="1">
    <location>
        <begin position="359"/>
        <end position="384"/>
    </location>
</feature>
<feature type="compositionally biased region" description="Basic and acidic residues" evidence="1">
    <location>
        <begin position="137"/>
        <end position="147"/>
    </location>
</feature>
<evidence type="ECO:0000313" key="3">
    <source>
        <dbReference type="EMBL" id="CDJ37374.1"/>
    </source>
</evidence>
<sequence length="384" mass="42456">MGGESYRSSSHSSSSSSSSRQDTMPPGSWQRTKQESCYPSYSSSSSSSSRSHRGGWDVKPEQQDTAATAATAARTRWRSRSPQRGAPAAAAAAAAAANGGSYKRVKEEEAFDSATAAAAAAARAELAAAAAAASKQEAAKRAKEEPRSRRRRREEDAAAAAANYEWGGKEIEKKERDKSQERFKPALKPTFEPSGLLAEDAGEAAATQMERNGVPLKHGPPADESLPDKKWRLYQFKKQHRKSLASPDEEPGKVLHIHRRSWFLFGKDNRVADVLLLHPTVSKQHAVLQYRRRFGNVVPYIIDLESTNGTYLNDERVEAARYIELREGDTLRFGKSTREFVLLHSGSVDVKMSYEEFLQQRDKEKQQQQQQQQQVGSSTSTAPV</sequence>
<dbReference type="Pfam" id="PF00498">
    <property type="entry name" value="FHA"/>
    <property type="match status" value="1"/>
</dbReference>
<dbReference type="InterPro" id="IPR000253">
    <property type="entry name" value="FHA_dom"/>
</dbReference>
<dbReference type="CDD" id="cd22676">
    <property type="entry name" value="FHA_SNIP1_DDL-like"/>
    <property type="match status" value="1"/>
</dbReference>
<dbReference type="VEuPathDB" id="ToxoDB:ETH2_0707900"/>
<feature type="compositionally biased region" description="Low complexity" evidence="1">
    <location>
        <begin position="40"/>
        <end position="49"/>
    </location>
</feature>
<name>U6KHI1_EIMTE</name>
<evidence type="ECO:0000313" key="4">
    <source>
        <dbReference type="Proteomes" id="UP000030747"/>
    </source>
</evidence>
<dbReference type="SUPFAM" id="SSF49879">
    <property type="entry name" value="SMAD/FHA domain"/>
    <property type="match status" value="1"/>
</dbReference>
<feature type="domain" description="FHA" evidence="2">
    <location>
        <begin position="263"/>
        <end position="317"/>
    </location>
</feature>
<protein>
    <submittedName>
        <fullName evidence="3">Forkhead-associated domain-containing protein, putative</fullName>
    </submittedName>
</protein>
<dbReference type="OrthoDB" id="444265at2759"/>
<feature type="compositionally biased region" description="Polar residues" evidence="1">
    <location>
        <begin position="375"/>
        <end position="384"/>
    </location>
</feature>
<reference evidence="3" key="1">
    <citation type="submission" date="2013-10" db="EMBL/GenBank/DDBJ databases">
        <title>Genomic analysis of the causative agents of coccidiosis in chickens.</title>
        <authorList>
            <person name="Reid A.J."/>
            <person name="Blake D."/>
            <person name="Billington K."/>
            <person name="Browne H."/>
            <person name="Dunn M."/>
            <person name="Hung S."/>
            <person name="Kawahara F."/>
            <person name="Miranda-Saavedra D."/>
            <person name="Mourier T."/>
            <person name="Nagra H."/>
            <person name="Otto T.D."/>
            <person name="Rawlings N."/>
            <person name="Sanchez A."/>
            <person name="Sanders M."/>
            <person name="Subramaniam C."/>
            <person name="Tay Y."/>
            <person name="Dear P."/>
            <person name="Doerig C."/>
            <person name="Gruber A."/>
            <person name="Parkinson J."/>
            <person name="Shirley M."/>
            <person name="Wan K.L."/>
            <person name="Berriman M."/>
            <person name="Tomley F."/>
            <person name="Pain A."/>
        </authorList>
    </citation>
    <scope>NUCLEOTIDE SEQUENCE [LARGE SCALE GENOMIC DNA]</scope>
    <source>
        <strain evidence="3">Houghton</strain>
    </source>
</reference>
<dbReference type="Gene3D" id="2.60.200.20">
    <property type="match status" value="1"/>
</dbReference>
<proteinExistence type="predicted"/>
<dbReference type="InterPro" id="IPR050923">
    <property type="entry name" value="Cell_Proc_Reg/RNA_Proc"/>
</dbReference>
<accession>U6KHI1</accession>
<feature type="compositionally biased region" description="Low complexity" evidence="1">
    <location>
        <begin position="65"/>
        <end position="74"/>
    </location>
</feature>